<accession>A0ABY6GID6</accession>
<dbReference type="InterPro" id="IPR050988">
    <property type="entry name" value="Mannitol_DH/Oxidoreductase"/>
</dbReference>
<keyword evidence="6" id="KW-1185">Reference proteome</keyword>
<dbReference type="InterPro" id="IPR023027">
    <property type="entry name" value="Mannitol_DH_CS"/>
</dbReference>
<evidence type="ECO:0000256" key="1">
    <source>
        <dbReference type="ARBA" id="ARBA00023002"/>
    </source>
</evidence>
<evidence type="ECO:0000256" key="2">
    <source>
        <dbReference type="ARBA" id="ARBA00023027"/>
    </source>
</evidence>
<dbReference type="Proteomes" id="UP001163831">
    <property type="component" value="Chromosome"/>
</dbReference>
<evidence type="ECO:0000313" key="6">
    <source>
        <dbReference type="Proteomes" id="UP001163831"/>
    </source>
</evidence>
<dbReference type="InterPro" id="IPR008927">
    <property type="entry name" value="6-PGluconate_DH-like_C_sf"/>
</dbReference>
<dbReference type="Pfam" id="PF01232">
    <property type="entry name" value="Mannitol_dh"/>
    <property type="match status" value="1"/>
</dbReference>
<dbReference type="SUPFAM" id="SSF48179">
    <property type="entry name" value="6-phosphogluconate dehydrogenase C-terminal domain-like"/>
    <property type="match status" value="1"/>
</dbReference>
<feature type="domain" description="Mannitol dehydrogenase N-terminal" evidence="3">
    <location>
        <begin position="7"/>
        <end position="255"/>
    </location>
</feature>
<keyword evidence="1" id="KW-0560">Oxidoreductase</keyword>
<dbReference type="InterPro" id="IPR013118">
    <property type="entry name" value="Mannitol_DH_C"/>
</dbReference>
<organism evidence="5 6">
    <name type="scientific">Candidatus Kirkpatrickella diaphorinae</name>
    <dbReference type="NCBI Taxonomy" id="2984322"/>
    <lineage>
        <taxon>Bacteria</taxon>
        <taxon>Pseudomonadati</taxon>
        <taxon>Pseudomonadota</taxon>
        <taxon>Alphaproteobacteria</taxon>
        <taxon>Acetobacterales</taxon>
        <taxon>Acetobacteraceae</taxon>
        <taxon>Candidatus Kirkpatrickella</taxon>
    </lineage>
</organism>
<keyword evidence="2" id="KW-0520">NAD</keyword>
<dbReference type="EMBL" id="CP107052">
    <property type="protein sequence ID" value="UYH51072.1"/>
    <property type="molecule type" value="Genomic_DNA"/>
</dbReference>
<reference evidence="5" key="1">
    <citation type="submission" date="2022-10" db="EMBL/GenBank/DDBJ databases">
        <title>Candidatus Kirkpatrella diaphorinas gen. nov., sp. nov., an uncultured endosymbiont identified in a population of Diaphorina citri from Hawaii.</title>
        <authorList>
            <person name="Henry E.M."/>
            <person name="Carlson C.R."/>
            <person name="Kuo Y.-W."/>
        </authorList>
    </citation>
    <scope>NUCLEOTIDE SEQUENCE</scope>
    <source>
        <strain evidence="5">CADCRV1</strain>
    </source>
</reference>
<dbReference type="PRINTS" id="PR00084">
    <property type="entry name" value="MTLDHDRGNASE"/>
</dbReference>
<dbReference type="InterPro" id="IPR000669">
    <property type="entry name" value="Mannitol_DH"/>
</dbReference>
<dbReference type="Gene3D" id="3.40.50.720">
    <property type="entry name" value="NAD(P)-binding Rossmann-like Domain"/>
    <property type="match status" value="1"/>
</dbReference>
<dbReference type="PROSITE" id="PS00974">
    <property type="entry name" value="MANNITOL_DHGENASE"/>
    <property type="match status" value="1"/>
</dbReference>
<dbReference type="Gene3D" id="1.10.1040.10">
    <property type="entry name" value="N-(1-d-carboxylethyl)-l-norvaline Dehydrogenase, domain 2"/>
    <property type="match status" value="1"/>
</dbReference>
<dbReference type="InterPro" id="IPR013131">
    <property type="entry name" value="Mannitol_DH_N"/>
</dbReference>
<sequence>MKSLRSGIVHLGCGNFHRAHQAVATQAALNEMGAEGHHWGIASATMRRPDLVTQLAQQDNLYTLLTRERTGTTASVIGSLHRVFCAADQPDRLIERIASPTTKIVTLTITATGYHLSADGQLDVTDLNIRNDFNNPSPITAIAFLTRGLERVRQRGTTPPVIICCDNLSHNGVTLRAAVMAFAEAEGRGALAQWIAGHVQFPDTMVDRIVPTPHEGDIADARRLLGGIDDEIPVSAEPWFQWIIQHFDGPRPFWEAHHGTRFVHDVDMFERAKLQMLNGSHMLLAYVGQLTGRETIAEAASDPVLGPLARRFMRFEQTAGLDLQEKELDDYTDELMSRLKNPAIVHEAERIGRNGSAKMAARVIRPMRENISAGRDVTGAVLLIASWIRWFALHEKEALEISLEDPRAAMLKKICAECRDHHAAQAEAFLAMEEVFGPSLPDHDKYVADIAEMLKRISEQNMQNVLQATLKGESLAVP</sequence>
<name>A0ABY6GID6_9PROT</name>
<dbReference type="PANTHER" id="PTHR43362">
    <property type="entry name" value="MANNITOL DEHYDROGENASE DSF1-RELATED"/>
    <property type="match status" value="1"/>
</dbReference>
<gene>
    <name evidence="5" type="ORF">N5W20_08260</name>
</gene>
<evidence type="ECO:0000259" key="4">
    <source>
        <dbReference type="Pfam" id="PF08125"/>
    </source>
</evidence>
<proteinExistence type="predicted"/>
<evidence type="ECO:0000313" key="5">
    <source>
        <dbReference type="EMBL" id="UYH51072.1"/>
    </source>
</evidence>
<evidence type="ECO:0000259" key="3">
    <source>
        <dbReference type="Pfam" id="PF01232"/>
    </source>
</evidence>
<dbReference type="Pfam" id="PF08125">
    <property type="entry name" value="Mannitol_dh_C"/>
    <property type="match status" value="1"/>
</dbReference>
<dbReference type="RefSeq" id="WP_319806666.1">
    <property type="nucleotide sequence ID" value="NZ_CP107052.1"/>
</dbReference>
<dbReference type="InterPro" id="IPR013328">
    <property type="entry name" value="6PGD_dom2"/>
</dbReference>
<protein>
    <submittedName>
        <fullName evidence="5">Mannitol dehydrogenase family protein</fullName>
    </submittedName>
</protein>
<dbReference type="SUPFAM" id="SSF51735">
    <property type="entry name" value="NAD(P)-binding Rossmann-fold domains"/>
    <property type="match status" value="1"/>
</dbReference>
<feature type="domain" description="Mannitol dehydrogenase C-terminal" evidence="4">
    <location>
        <begin position="265"/>
        <end position="457"/>
    </location>
</feature>
<dbReference type="InterPro" id="IPR036291">
    <property type="entry name" value="NAD(P)-bd_dom_sf"/>
</dbReference>
<dbReference type="PANTHER" id="PTHR43362:SF1">
    <property type="entry name" value="MANNITOL DEHYDROGENASE 2-RELATED"/>
    <property type="match status" value="1"/>
</dbReference>